<gene>
    <name evidence="5" type="ordered locus">Acid_5036</name>
</gene>
<feature type="domain" description="OmpR/PhoB-type" evidence="4">
    <location>
        <begin position="23"/>
        <end position="121"/>
    </location>
</feature>
<evidence type="ECO:0000256" key="2">
    <source>
        <dbReference type="PROSITE-ProRule" id="PRU01091"/>
    </source>
</evidence>
<dbReference type="GO" id="GO:0006355">
    <property type="term" value="P:regulation of DNA-templated transcription"/>
    <property type="evidence" value="ECO:0007669"/>
    <property type="project" value="InterPro"/>
</dbReference>
<name>Q01WH4_SOLUE</name>
<feature type="DNA-binding region" description="OmpR/PhoB-type" evidence="2">
    <location>
        <begin position="23"/>
        <end position="121"/>
    </location>
</feature>
<dbReference type="OrthoDB" id="5478353at2"/>
<dbReference type="InParanoid" id="Q01WH4"/>
<evidence type="ECO:0000256" key="1">
    <source>
        <dbReference type="ARBA" id="ARBA00023125"/>
    </source>
</evidence>
<dbReference type="Gene3D" id="1.25.40.10">
    <property type="entry name" value="Tetratricopeptide repeat domain"/>
    <property type="match status" value="1"/>
</dbReference>
<dbReference type="GO" id="GO:0003677">
    <property type="term" value="F:DNA binding"/>
    <property type="evidence" value="ECO:0007669"/>
    <property type="project" value="UniProtKB-UniRule"/>
</dbReference>
<dbReference type="SUPFAM" id="SSF46894">
    <property type="entry name" value="C-terminal effector domain of the bipartite response regulators"/>
    <property type="match status" value="1"/>
</dbReference>
<dbReference type="Pfam" id="PF00486">
    <property type="entry name" value="Trans_reg_C"/>
    <property type="match status" value="1"/>
</dbReference>
<dbReference type="SMART" id="SM00862">
    <property type="entry name" value="Trans_reg_C"/>
    <property type="match status" value="1"/>
</dbReference>
<dbReference type="HOGENOM" id="CLU_443363_0_0_0"/>
<dbReference type="Gene3D" id="1.10.10.10">
    <property type="entry name" value="Winged helix-like DNA-binding domain superfamily/Winged helix DNA-binding domain"/>
    <property type="match status" value="1"/>
</dbReference>
<reference evidence="5" key="1">
    <citation type="submission" date="2006-10" db="EMBL/GenBank/DDBJ databases">
        <title>Complete sequence of Solibacter usitatus Ellin6076.</title>
        <authorList>
            <consortium name="US DOE Joint Genome Institute"/>
            <person name="Copeland A."/>
            <person name="Lucas S."/>
            <person name="Lapidus A."/>
            <person name="Barry K."/>
            <person name="Detter J.C."/>
            <person name="Glavina del Rio T."/>
            <person name="Hammon N."/>
            <person name="Israni S."/>
            <person name="Dalin E."/>
            <person name="Tice H."/>
            <person name="Pitluck S."/>
            <person name="Thompson L.S."/>
            <person name="Brettin T."/>
            <person name="Bruce D."/>
            <person name="Han C."/>
            <person name="Tapia R."/>
            <person name="Gilna P."/>
            <person name="Schmutz J."/>
            <person name="Larimer F."/>
            <person name="Land M."/>
            <person name="Hauser L."/>
            <person name="Kyrpides N."/>
            <person name="Mikhailova N."/>
            <person name="Janssen P.H."/>
            <person name="Kuske C.R."/>
            <person name="Richardson P."/>
        </authorList>
    </citation>
    <scope>NUCLEOTIDE SEQUENCE</scope>
    <source>
        <strain evidence="5">Ellin6076</strain>
    </source>
</reference>
<dbReference type="InterPro" id="IPR011990">
    <property type="entry name" value="TPR-like_helical_dom_sf"/>
</dbReference>
<evidence type="ECO:0000313" key="5">
    <source>
        <dbReference type="EMBL" id="ABJ85991.1"/>
    </source>
</evidence>
<protein>
    <submittedName>
        <fullName evidence="5">Transcriptional regulator, CadC</fullName>
    </submittedName>
</protein>
<dbReference type="InterPro" id="IPR016032">
    <property type="entry name" value="Sig_transdc_resp-reg_C-effctor"/>
</dbReference>
<dbReference type="eggNOG" id="COG3710">
    <property type="taxonomic scope" value="Bacteria"/>
</dbReference>
<dbReference type="InterPro" id="IPR036388">
    <property type="entry name" value="WH-like_DNA-bd_sf"/>
</dbReference>
<feature type="region of interest" description="Disordered" evidence="3">
    <location>
        <begin position="1"/>
        <end position="26"/>
    </location>
</feature>
<dbReference type="PROSITE" id="PS51755">
    <property type="entry name" value="OMPR_PHOB"/>
    <property type="match status" value="1"/>
</dbReference>
<feature type="compositionally biased region" description="Polar residues" evidence="3">
    <location>
        <begin position="12"/>
        <end position="22"/>
    </location>
</feature>
<dbReference type="eggNOG" id="COG0457">
    <property type="taxonomic scope" value="Bacteria"/>
</dbReference>
<dbReference type="eggNOG" id="COG5616">
    <property type="taxonomic scope" value="Bacteria"/>
</dbReference>
<accession>Q01WH4</accession>
<dbReference type="STRING" id="234267.Acid_5036"/>
<dbReference type="GO" id="GO:0000160">
    <property type="term" value="P:phosphorelay signal transduction system"/>
    <property type="evidence" value="ECO:0007669"/>
    <property type="project" value="InterPro"/>
</dbReference>
<dbReference type="KEGG" id="sus:Acid_5036"/>
<evidence type="ECO:0000259" key="4">
    <source>
        <dbReference type="PROSITE" id="PS51755"/>
    </source>
</evidence>
<dbReference type="AlphaFoldDB" id="Q01WH4"/>
<sequence>MTPNRLIATDTVAGQESPQSGEPQAYGFGPFRVLPCERVLRRGDQTLPLPPKAFETLLLLVRNPGHLMRKGEMMKALWPDSFVEEVNLANNISLVRKTLGDSAGDCGYIQTVPKLGYRFLPAVTGVWGKGPPTADSARLERQPAERVVRFLALPFRMLLGDERIDFLGRSLPEAISASLAGLSCMTVRSSLLAAQFSESRPDPRRIAREAEVDLVLAGTILCEHDQVRVNTELVQAPTGTLLFSYSCEAKRDNIFEIQDILVDKIVEALMLRLTERERRTLKHDVPGSARAYEFYLRANHVARERSVENLALARDLYRECVDEDPNYAPAWARLGRCYRFLEKFGEDGPQSLELAQWAFHRAFALNPDLSIAHNLYTQIEADLGDAQGAMVRLLEHSETHPNDPELFAGLVQACRFCGLLDESVSAHHRARRLDSKAVTSVAHTFFLKGDYARALDTYGTGSGFYLDAALLAVAGREPEAAELLERRRNSGVRAGWMRVLMESLFALLKGNRAASVAAVRQALAQVVRDPELKFYMARHLAYGGEPAAALDTIHELEAEGFTCSLAMRNDPWLRSLRSVAGYARVVDAVLSREEAARTSFIGADGWVVLGAVPANT</sequence>
<proteinExistence type="predicted"/>
<keyword evidence="1 2" id="KW-0238">DNA-binding</keyword>
<dbReference type="CDD" id="cd00383">
    <property type="entry name" value="trans_reg_C"/>
    <property type="match status" value="1"/>
</dbReference>
<dbReference type="InterPro" id="IPR001867">
    <property type="entry name" value="OmpR/PhoB-type_DNA-bd"/>
</dbReference>
<dbReference type="EMBL" id="CP000473">
    <property type="protein sequence ID" value="ABJ85991.1"/>
    <property type="molecule type" value="Genomic_DNA"/>
</dbReference>
<dbReference type="SUPFAM" id="SSF48452">
    <property type="entry name" value="TPR-like"/>
    <property type="match status" value="1"/>
</dbReference>
<organism evidence="5">
    <name type="scientific">Solibacter usitatus (strain Ellin6076)</name>
    <dbReference type="NCBI Taxonomy" id="234267"/>
    <lineage>
        <taxon>Bacteria</taxon>
        <taxon>Pseudomonadati</taxon>
        <taxon>Acidobacteriota</taxon>
        <taxon>Terriglobia</taxon>
        <taxon>Bryobacterales</taxon>
        <taxon>Solibacteraceae</taxon>
        <taxon>Candidatus Solibacter</taxon>
    </lineage>
</organism>
<evidence type="ECO:0000256" key="3">
    <source>
        <dbReference type="SAM" id="MobiDB-lite"/>
    </source>
</evidence>